<dbReference type="InterPro" id="IPR050275">
    <property type="entry name" value="PGM_Phosphatase"/>
</dbReference>
<dbReference type="PANTHER" id="PTHR48100:SF1">
    <property type="entry name" value="HISTIDINE PHOSPHATASE FAMILY PROTEIN-RELATED"/>
    <property type="match status" value="1"/>
</dbReference>
<dbReference type="AlphaFoldDB" id="A0A931J0G5"/>
<dbReference type="InterPro" id="IPR029033">
    <property type="entry name" value="His_PPase_superfam"/>
</dbReference>
<dbReference type="GO" id="GO:0005737">
    <property type="term" value="C:cytoplasm"/>
    <property type="evidence" value="ECO:0007669"/>
    <property type="project" value="TreeGrafter"/>
</dbReference>
<dbReference type="EMBL" id="JAEDAK010000006">
    <property type="protein sequence ID" value="MBH9577209.1"/>
    <property type="molecule type" value="Genomic_DNA"/>
</dbReference>
<sequence length="230" mass="24975">MTRRRLYLMRHGAVSYFDPVSGAPLQAETVPLTAAGQDQARAAGLLFAAQNVRFDRVVCSGLPRTRQTAAAVLAELPGPQPAIEEVPALREIHGGRLRDIAPAELDAVFTTLQRGPLTDDTRFLGGESLGELWARALPATQRLLAEPWDCALWVLHGVVNAALLSHWVSGGQRLLLPGWQQDPACINIVDLGGPGDALLRAVNLNAQDLLRPQERLSTMEKLLADFTRRG</sequence>
<dbReference type="InterPro" id="IPR013078">
    <property type="entry name" value="His_Pase_superF_clade-1"/>
</dbReference>
<proteinExistence type="predicted"/>
<dbReference type="SUPFAM" id="SSF53254">
    <property type="entry name" value="Phosphoglycerate mutase-like"/>
    <property type="match status" value="1"/>
</dbReference>
<keyword evidence="2" id="KW-1185">Reference proteome</keyword>
<protein>
    <submittedName>
        <fullName evidence="1">Histidine phosphatase family protein</fullName>
    </submittedName>
</protein>
<evidence type="ECO:0000313" key="1">
    <source>
        <dbReference type="EMBL" id="MBH9577209.1"/>
    </source>
</evidence>
<organism evidence="1 2">
    <name type="scientific">Inhella proteolytica</name>
    <dbReference type="NCBI Taxonomy" id="2795029"/>
    <lineage>
        <taxon>Bacteria</taxon>
        <taxon>Pseudomonadati</taxon>
        <taxon>Pseudomonadota</taxon>
        <taxon>Betaproteobacteria</taxon>
        <taxon>Burkholderiales</taxon>
        <taxon>Sphaerotilaceae</taxon>
        <taxon>Inhella</taxon>
    </lineage>
</organism>
<dbReference type="CDD" id="cd07067">
    <property type="entry name" value="HP_PGM_like"/>
    <property type="match status" value="1"/>
</dbReference>
<dbReference type="Gene3D" id="3.40.50.1240">
    <property type="entry name" value="Phosphoglycerate mutase-like"/>
    <property type="match status" value="1"/>
</dbReference>
<gene>
    <name evidence="1" type="ORF">I7X39_09850</name>
</gene>
<comment type="caution">
    <text evidence="1">The sequence shown here is derived from an EMBL/GenBank/DDBJ whole genome shotgun (WGS) entry which is preliminary data.</text>
</comment>
<evidence type="ECO:0000313" key="2">
    <source>
        <dbReference type="Proteomes" id="UP000613266"/>
    </source>
</evidence>
<name>A0A931J0G5_9BURK</name>
<dbReference type="Proteomes" id="UP000613266">
    <property type="component" value="Unassembled WGS sequence"/>
</dbReference>
<dbReference type="RefSeq" id="WP_198110989.1">
    <property type="nucleotide sequence ID" value="NZ_JAEDAK010000006.1"/>
</dbReference>
<dbReference type="PANTHER" id="PTHR48100">
    <property type="entry name" value="BROAD-SPECIFICITY PHOSPHATASE YOR283W-RELATED"/>
    <property type="match status" value="1"/>
</dbReference>
<dbReference type="Pfam" id="PF00300">
    <property type="entry name" value="His_Phos_1"/>
    <property type="match status" value="1"/>
</dbReference>
<accession>A0A931J0G5</accession>
<reference evidence="1" key="1">
    <citation type="submission" date="2020-12" db="EMBL/GenBank/DDBJ databases">
        <title>The genome sequence of Inhella sp. 1Y17.</title>
        <authorList>
            <person name="Liu Y."/>
        </authorList>
    </citation>
    <scope>NUCLEOTIDE SEQUENCE</scope>
    <source>
        <strain evidence="1">1Y17</strain>
    </source>
</reference>
<dbReference type="GO" id="GO:0016791">
    <property type="term" value="F:phosphatase activity"/>
    <property type="evidence" value="ECO:0007669"/>
    <property type="project" value="TreeGrafter"/>
</dbReference>
<dbReference type="SMART" id="SM00855">
    <property type="entry name" value="PGAM"/>
    <property type="match status" value="1"/>
</dbReference>